<dbReference type="Pfam" id="PF00657">
    <property type="entry name" value="Lipase_GDSL"/>
    <property type="match status" value="1"/>
</dbReference>
<dbReference type="CDD" id="cd01830">
    <property type="entry name" value="XynE_like"/>
    <property type="match status" value="1"/>
</dbReference>
<feature type="signal peptide" evidence="1">
    <location>
        <begin position="1"/>
        <end position="21"/>
    </location>
</feature>
<dbReference type="EMBL" id="JBHRFL010000001">
    <property type="protein sequence ID" value="MFC6068353.1"/>
    <property type="molecule type" value="Genomic_DNA"/>
</dbReference>
<keyword evidence="2" id="KW-0378">Hydrolase</keyword>
<protein>
    <submittedName>
        <fullName evidence="2">SGNH/GDSL hydrolase family protein</fullName>
    </submittedName>
</protein>
<reference evidence="2 3" key="1">
    <citation type="submission" date="2024-09" db="EMBL/GenBank/DDBJ databases">
        <title>Whole genome analysis of Stenotrophomonas geniculata MK-1, and its biological control impact on peanut foliage fungus diseases.</title>
        <authorList>
            <person name="Ahsan T."/>
        </authorList>
    </citation>
    <scope>NUCLEOTIDE SEQUENCE [LARGE SCALE GENOMIC DNA]</scope>
    <source>
        <strain evidence="2 3">MK-1</strain>
    </source>
</reference>
<evidence type="ECO:0000256" key="1">
    <source>
        <dbReference type="SAM" id="SignalP"/>
    </source>
</evidence>
<keyword evidence="3" id="KW-1185">Reference proteome</keyword>
<gene>
    <name evidence="2" type="ORF">ACFLLB_02085</name>
</gene>
<organism evidence="2 3">
    <name type="scientific">Stenotrophomonas geniculata</name>
    <dbReference type="NCBI Taxonomy" id="86188"/>
    <lineage>
        <taxon>Bacteria</taxon>
        <taxon>Pseudomonadati</taxon>
        <taxon>Pseudomonadota</taxon>
        <taxon>Gammaproteobacteria</taxon>
        <taxon>Lysobacterales</taxon>
        <taxon>Lysobacteraceae</taxon>
        <taxon>Stenotrophomonas</taxon>
    </lineage>
</organism>
<dbReference type="RefSeq" id="WP_049454723.1">
    <property type="nucleotide sequence ID" value="NZ_JBFLAA010000021.1"/>
</dbReference>
<dbReference type="InterPro" id="IPR053140">
    <property type="entry name" value="GDSL_Rv0518-like"/>
</dbReference>
<dbReference type="SUPFAM" id="SSF52266">
    <property type="entry name" value="SGNH hydrolase"/>
    <property type="match status" value="1"/>
</dbReference>
<dbReference type="GO" id="GO:0016787">
    <property type="term" value="F:hydrolase activity"/>
    <property type="evidence" value="ECO:0007669"/>
    <property type="project" value="UniProtKB-KW"/>
</dbReference>
<accession>A0ABW1MX82</accession>
<dbReference type="InterPro" id="IPR001087">
    <property type="entry name" value="GDSL"/>
</dbReference>
<comment type="caution">
    <text evidence="2">The sequence shown here is derived from an EMBL/GenBank/DDBJ whole genome shotgun (WGS) entry which is preliminary data.</text>
</comment>
<evidence type="ECO:0000313" key="3">
    <source>
        <dbReference type="Proteomes" id="UP001596115"/>
    </source>
</evidence>
<dbReference type="PANTHER" id="PTHR43784:SF2">
    <property type="entry name" value="GDSL-LIKE LIPASE_ACYLHYDROLASE, PUTATIVE (AFU_ORTHOLOGUE AFUA_2G00820)-RELATED"/>
    <property type="match status" value="1"/>
</dbReference>
<proteinExistence type="predicted"/>
<feature type="chain" id="PRO_5045221033" evidence="1">
    <location>
        <begin position="22"/>
        <end position="414"/>
    </location>
</feature>
<dbReference type="PANTHER" id="PTHR43784">
    <property type="entry name" value="GDSL-LIKE LIPASE/ACYLHYDROLASE, PUTATIVE (AFU_ORTHOLOGUE AFUA_2G00820)-RELATED"/>
    <property type="match status" value="1"/>
</dbReference>
<sequence length="414" mass="43849">MNRLSHLTATTLLALSGVTSAASAPHWVASWQASPQPVWGADFLFPTLVPATLHDQTFRQTARISLGGPRLRVRLSNAYGTQPLRIGAASVAARAGDTPQPLSFDGQPGVLISPGQERLSDPLPLVTDDRQALQVSVFVPGPTPVQTFHWEGRQTSWTAPGDQSRAQALSAASSTTARLFLAGIEVEAAARARSVVVIGDSITDGATASLDQDQRWTDHLAARLAPRGIAVVNAGISGGRLLRDGMGESVLARLQRDALDQPGVASVIVLIGINDISWPGTAFARNQARPALAELQAGYRALAEQARVRGIRIVGATLTPFAGALPDTPLDDYYHPDKDVLRRQLNAWLRTDSPFDAVIDLDAALRDPADPSQMAAAYDSGDHLHPGDAGNRAMAEAVDLEVLMGPSTHGVDLP</sequence>
<dbReference type="InterPro" id="IPR036514">
    <property type="entry name" value="SGNH_hydro_sf"/>
</dbReference>
<dbReference type="Proteomes" id="UP001596115">
    <property type="component" value="Unassembled WGS sequence"/>
</dbReference>
<keyword evidence="1" id="KW-0732">Signal</keyword>
<dbReference type="Gene3D" id="3.40.50.1110">
    <property type="entry name" value="SGNH hydrolase"/>
    <property type="match status" value="1"/>
</dbReference>
<evidence type="ECO:0000313" key="2">
    <source>
        <dbReference type="EMBL" id="MFC6068353.1"/>
    </source>
</evidence>
<name>A0ABW1MX82_9GAMM</name>